<accession>A0AA39HH84</accession>
<sequence>MEKDKCLKRHEVEQLLDMFERIRENSDHADLSFSKELDALTEFLKKRYEELKNDTIIDDDTVKNYMKHVAQEVASRSYSTLPATTHLESNAVSDVDSDFDLDEQLAALRLSCSSLNDNHSLRAAVSSTYSPEAVEPKDEPAAPSDPLPVKQKSVPPIWIKVDVINKAMGFNFDEDKTGLDQIRYFPTLVVPKGTQRAEGPLRDLSKSTCMDLNYFLAGIVMELAEDPEGHIEPELGPAGVAFADYCCG</sequence>
<comment type="caution">
    <text evidence="2">The sequence shown here is derived from an EMBL/GenBank/DDBJ whole genome shotgun (WGS) entry which is preliminary data.</text>
</comment>
<organism evidence="2 3">
    <name type="scientific">Steinernema hermaphroditum</name>
    <dbReference type="NCBI Taxonomy" id="289476"/>
    <lineage>
        <taxon>Eukaryota</taxon>
        <taxon>Metazoa</taxon>
        <taxon>Ecdysozoa</taxon>
        <taxon>Nematoda</taxon>
        <taxon>Chromadorea</taxon>
        <taxon>Rhabditida</taxon>
        <taxon>Tylenchina</taxon>
        <taxon>Panagrolaimomorpha</taxon>
        <taxon>Strongyloidoidea</taxon>
        <taxon>Steinernematidae</taxon>
        <taxon>Steinernema</taxon>
    </lineage>
</organism>
<evidence type="ECO:0000313" key="3">
    <source>
        <dbReference type="Proteomes" id="UP001175271"/>
    </source>
</evidence>
<evidence type="ECO:0000256" key="1">
    <source>
        <dbReference type="SAM" id="MobiDB-lite"/>
    </source>
</evidence>
<name>A0AA39HH84_9BILA</name>
<dbReference type="EMBL" id="JAUCMV010000004">
    <property type="protein sequence ID" value="KAK0405816.1"/>
    <property type="molecule type" value="Genomic_DNA"/>
</dbReference>
<dbReference type="AlphaFoldDB" id="A0AA39HH84"/>
<dbReference type="Proteomes" id="UP001175271">
    <property type="component" value="Unassembled WGS sequence"/>
</dbReference>
<proteinExistence type="predicted"/>
<keyword evidence="3" id="KW-1185">Reference proteome</keyword>
<gene>
    <name evidence="2" type="ORF">QR680_018214</name>
</gene>
<evidence type="ECO:0000313" key="2">
    <source>
        <dbReference type="EMBL" id="KAK0405816.1"/>
    </source>
</evidence>
<feature type="region of interest" description="Disordered" evidence="1">
    <location>
        <begin position="127"/>
        <end position="149"/>
    </location>
</feature>
<reference evidence="2" key="1">
    <citation type="submission" date="2023-06" db="EMBL/GenBank/DDBJ databases">
        <title>Genomic analysis of the entomopathogenic nematode Steinernema hermaphroditum.</title>
        <authorList>
            <person name="Schwarz E.M."/>
            <person name="Heppert J.K."/>
            <person name="Baniya A."/>
            <person name="Schwartz H.T."/>
            <person name="Tan C.-H."/>
            <person name="Antoshechkin I."/>
            <person name="Sternberg P.W."/>
            <person name="Goodrich-Blair H."/>
            <person name="Dillman A.R."/>
        </authorList>
    </citation>
    <scope>NUCLEOTIDE SEQUENCE</scope>
    <source>
        <strain evidence="2">PS9179</strain>
        <tissue evidence="2">Whole animal</tissue>
    </source>
</reference>
<protein>
    <submittedName>
        <fullName evidence="2">Uncharacterized protein</fullName>
    </submittedName>
</protein>